<accession>A0A5M3XUR8</accession>
<protein>
    <submittedName>
        <fullName evidence="3">Glutamine--fructose-6-phosphate aminotransferase</fullName>
    </submittedName>
</protein>
<keyword evidence="4" id="KW-1185">Reference proteome</keyword>
<dbReference type="GO" id="GO:0008483">
    <property type="term" value="F:transaminase activity"/>
    <property type="evidence" value="ECO:0007669"/>
    <property type="project" value="UniProtKB-KW"/>
</dbReference>
<evidence type="ECO:0000313" key="3">
    <source>
        <dbReference type="EMBL" id="GES23301.1"/>
    </source>
</evidence>
<evidence type="ECO:0000313" key="4">
    <source>
        <dbReference type="Proteomes" id="UP000377595"/>
    </source>
</evidence>
<comment type="caution">
    <text evidence="3">The sequence shown here is derived from an EMBL/GenBank/DDBJ whole genome shotgun (WGS) entry which is preliminary data.</text>
</comment>
<reference evidence="3 4" key="1">
    <citation type="submission" date="2019-10" db="EMBL/GenBank/DDBJ databases">
        <title>Whole genome shotgun sequence of Acrocarpospora pleiomorpha NBRC 16267.</title>
        <authorList>
            <person name="Ichikawa N."/>
            <person name="Kimura A."/>
            <person name="Kitahashi Y."/>
            <person name="Komaki H."/>
            <person name="Oguchi A."/>
        </authorList>
    </citation>
    <scope>NUCLEOTIDE SEQUENCE [LARGE SCALE GENOMIC DNA]</scope>
    <source>
        <strain evidence="3 4">NBRC 16267</strain>
    </source>
</reference>
<organism evidence="3 4">
    <name type="scientific">Acrocarpospora pleiomorpha</name>
    <dbReference type="NCBI Taxonomy" id="90975"/>
    <lineage>
        <taxon>Bacteria</taxon>
        <taxon>Bacillati</taxon>
        <taxon>Actinomycetota</taxon>
        <taxon>Actinomycetes</taxon>
        <taxon>Streptosporangiales</taxon>
        <taxon>Streptosporangiaceae</taxon>
        <taxon>Acrocarpospora</taxon>
    </lineage>
</organism>
<dbReference type="Pfam" id="PF01380">
    <property type="entry name" value="SIS"/>
    <property type="match status" value="1"/>
</dbReference>
<dbReference type="GO" id="GO:0097367">
    <property type="term" value="F:carbohydrate derivative binding"/>
    <property type="evidence" value="ECO:0007669"/>
    <property type="project" value="InterPro"/>
</dbReference>
<sequence length="297" mass="31778">MLPTVGDAAVSHTQAEVQSQPEMWTRTLAVPYADLPRAGLNVLGVGCGTSFYILDAYARRRQSLGRGRTRATIATEFADEDPYDMAILLSRSGTTSDLLPLAEQLSERMTTVAITGTPGSPITELTHRQVLLDFADERSVVQTRFATSALTLLRASIGEDVSGLPAEAEHALQEPLPDPADFDHVVFLGTGWTLGLAEEAALKCREAAKLWTESYATLEYRHGPIACAGPRSLVWSLAPLPEDVIGAIAGTGATLRIAAADPQAELVVVHRLAVAFARHRGLNCDSPDHLSRSVVTG</sequence>
<evidence type="ECO:0000259" key="2">
    <source>
        <dbReference type="PROSITE" id="PS51464"/>
    </source>
</evidence>
<keyword evidence="3" id="KW-0808">Transferase</keyword>
<evidence type="ECO:0000256" key="1">
    <source>
        <dbReference type="ARBA" id="ARBA00022737"/>
    </source>
</evidence>
<dbReference type="Proteomes" id="UP000377595">
    <property type="component" value="Unassembled WGS sequence"/>
</dbReference>
<dbReference type="InterPro" id="IPR046348">
    <property type="entry name" value="SIS_dom_sf"/>
</dbReference>
<dbReference type="CDD" id="cd05008">
    <property type="entry name" value="SIS_GlmS_GlmD_1"/>
    <property type="match status" value="1"/>
</dbReference>
<name>A0A5M3XUR8_9ACTN</name>
<dbReference type="PANTHER" id="PTHR10937">
    <property type="entry name" value="GLUCOSAMINE--FRUCTOSE-6-PHOSPHATE AMINOTRANSFERASE, ISOMERIZING"/>
    <property type="match status" value="1"/>
</dbReference>
<keyword evidence="3" id="KW-0032">Aminotransferase</keyword>
<dbReference type="OrthoDB" id="367283at2"/>
<dbReference type="EMBL" id="BLAF01000040">
    <property type="protein sequence ID" value="GES23301.1"/>
    <property type="molecule type" value="Genomic_DNA"/>
</dbReference>
<keyword evidence="1" id="KW-0677">Repeat</keyword>
<dbReference type="PROSITE" id="PS51464">
    <property type="entry name" value="SIS"/>
    <property type="match status" value="1"/>
</dbReference>
<gene>
    <name evidence="3" type="ORF">Aple_062000</name>
</gene>
<dbReference type="PANTHER" id="PTHR10937:SF4">
    <property type="entry name" value="GLUCOSAMINE-6-PHOSPHATE DEAMINASE"/>
    <property type="match status" value="1"/>
</dbReference>
<proteinExistence type="predicted"/>
<dbReference type="InterPro" id="IPR001347">
    <property type="entry name" value="SIS_dom"/>
</dbReference>
<dbReference type="AlphaFoldDB" id="A0A5M3XUR8"/>
<dbReference type="Gene3D" id="3.40.50.10490">
    <property type="entry name" value="Glucose-6-phosphate isomerase like protein, domain 1"/>
    <property type="match status" value="2"/>
</dbReference>
<feature type="domain" description="SIS" evidence="2">
    <location>
        <begin position="32"/>
        <end position="167"/>
    </location>
</feature>
<dbReference type="GO" id="GO:1901135">
    <property type="term" value="P:carbohydrate derivative metabolic process"/>
    <property type="evidence" value="ECO:0007669"/>
    <property type="project" value="InterPro"/>
</dbReference>
<dbReference type="InterPro" id="IPR035466">
    <property type="entry name" value="GlmS/AgaS_SIS"/>
</dbReference>
<dbReference type="SUPFAM" id="SSF53697">
    <property type="entry name" value="SIS domain"/>
    <property type="match status" value="1"/>
</dbReference>